<feature type="region of interest" description="Disordered" evidence="1">
    <location>
        <begin position="1"/>
        <end position="62"/>
    </location>
</feature>
<feature type="region of interest" description="Disordered" evidence="1">
    <location>
        <begin position="804"/>
        <end position="901"/>
    </location>
</feature>
<dbReference type="EMBL" id="MZNU01000306">
    <property type="protein sequence ID" value="OWP00831.1"/>
    <property type="molecule type" value="Genomic_DNA"/>
</dbReference>
<dbReference type="OrthoDB" id="1749473at2759"/>
<feature type="region of interest" description="Disordered" evidence="1">
    <location>
        <begin position="140"/>
        <end position="178"/>
    </location>
</feature>
<feature type="region of interest" description="Disordered" evidence="1">
    <location>
        <begin position="408"/>
        <end position="427"/>
    </location>
</feature>
<feature type="region of interest" description="Disordered" evidence="1">
    <location>
        <begin position="450"/>
        <end position="647"/>
    </location>
</feature>
<feature type="compositionally biased region" description="Polar residues" evidence="1">
    <location>
        <begin position="569"/>
        <end position="608"/>
    </location>
</feature>
<sequence>MARSTYTRPSSDAEGAILADSSSPSPSKCRARLPIKMDLSTGDVASRAAPRQPNIRKQDSKTGLRALFTWNKTEKEQSPVSPVVEQLSPCSEVSEKSVIAVADASLQLSLTLTRPKTSDIESDVSPTSPPVSTMFRRLTSKPSRIGLGAGSTQEMMTPSTSSPSSLPTPSSPPPPAMSSAVLNPLPFFQACHQAVRYAQLSASTLSTDVILRLSGHLSNSIWRDESGPATQDKGESGAAAKKAEKAKQKQLRQISDSLEKAEWTQKIFVLVSPGYLLQYSRDGSFNRLPEKMMQLSSDSVAFASDAIPGKHWVIQISQGVDSCEPPASESRTLLSRLTGKGADYRRPVTSMLLVLDCAADMDSWLAVIRREIEALREKKHCSETEEAKPDEKLMQLKAQPSYQPLAAGYADQQSNPTSSGAPSLGLPSWVQMKGSGLEKELEEAISIMIDPPPPARPSTGHRSVTDSMTSNDGWRLDGLRDSTGGLSYMSSSQRTPITSQDSSPATSPTREKAGFDDIICPVTLDDNHLKPNPTLHERRRSFQPMQVLNLEPQASPASHREATLGSPVASATRSRSPGITPNFSVPNSSRKRFSTAQSPSLSQRSVESSPRDSIPEGTRKAVPTSRHLSRSPLSPVFDSPKSQQETAVITPTDTTFSFVTTTAKPTIVNIPPRQILPAAVTSSPLPKRVSSLMPFDGPESSIIDIQFPRRYSSLQPPRETSDEQVSLDEPLHAVYLPPAARSAPVPFSSAADIFPATAAPADARPKSRAGPDTALPVRANTKSKLRRPSNLQINATAAPFTLSPLSHSKALSPDDAVARPSSAQSMARAPTPAPHAGRLSPALLRARKEERKGLTARRSMPVLVEGPPPAPPPSCALPPLPSPGLRPKSAMGRRTAARVAE</sequence>
<dbReference type="AlphaFoldDB" id="A0A218YYF9"/>
<feature type="region of interest" description="Disordered" evidence="1">
    <location>
        <begin position="758"/>
        <end position="792"/>
    </location>
</feature>
<evidence type="ECO:0000313" key="2">
    <source>
        <dbReference type="EMBL" id="OWP00831.1"/>
    </source>
</evidence>
<accession>A0A218YYF9</accession>
<comment type="caution">
    <text evidence="2">The sequence shown here is derived from an EMBL/GenBank/DDBJ whole genome shotgun (WGS) entry which is preliminary data.</text>
</comment>
<organism evidence="2 3">
    <name type="scientific">Diplocarpon coronariae</name>
    <dbReference type="NCBI Taxonomy" id="2795749"/>
    <lineage>
        <taxon>Eukaryota</taxon>
        <taxon>Fungi</taxon>
        <taxon>Dikarya</taxon>
        <taxon>Ascomycota</taxon>
        <taxon>Pezizomycotina</taxon>
        <taxon>Leotiomycetes</taxon>
        <taxon>Helotiales</taxon>
        <taxon>Drepanopezizaceae</taxon>
        <taxon>Diplocarpon</taxon>
    </lineage>
</organism>
<evidence type="ECO:0000313" key="3">
    <source>
        <dbReference type="Proteomes" id="UP000242519"/>
    </source>
</evidence>
<protein>
    <recommendedName>
        <fullName evidence="4">PH domain-containing protein</fullName>
    </recommendedName>
</protein>
<name>A0A218YYF9_9HELO</name>
<keyword evidence="3" id="KW-1185">Reference proteome</keyword>
<feature type="compositionally biased region" description="Polar residues" evidence="1">
    <location>
        <begin position="460"/>
        <end position="472"/>
    </location>
</feature>
<feature type="compositionally biased region" description="Polar residues" evidence="1">
    <location>
        <begin position="411"/>
        <end position="421"/>
    </location>
</feature>
<feature type="region of interest" description="Disordered" evidence="1">
    <location>
        <begin position="221"/>
        <end position="247"/>
    </location>
</feature>
<feature type="compositionally biased region" description="Polar residues" evidence="1">
    <location>
        <begin position="484"/>
        <end position="508"/>
    </location>
</feature>
<dbReference type="Proteomes" id="UP000242519">
    <property type="component" value="Unassembled WGS sequence"/>
</dbReference>
<gene>
    <name evidence="2" type="ORF">B2J93_5365</name>
</gene>
<feature type="compositionally biased region" description="Pro residues" evidence="1">
    <location>
        <begin position="866"/>
        <end position="884"/>
    </location>
</feature>
<dbReference type="STRING" id="503106.A0A218YYF9"/>
<proteinExistence type="predicted"/>
<dbReference type="InParanoid" id="A0A218YYF9"/>
<feature type="compositionally biased region" description="Low complexity" evidence="1">
    <location>
        <begin position="155"/>
        <end position="168"/>
    </location>
</feature>
<evidence type="ECO:0000256" key="1">
    <source>
        <dbReference type="SAM" id="MobiDB-lite"/>
    </source>
</evidence>
<evidence type="ECO:0008006" key="4">
    <source>
        <dbReference type="Google" id="ProtNLM"/>
    </source>
</evidence>
<feature type="compositionally biased region" description="Polar residues" evidence="1">
    <location>
        <begin position="1"/>
        <end position="10"/>
    </location>
</feature>
<reference evidence="2 3" key="1">
    <citation type="submission" date="2017-04" db="EMBL/GenBank/DDBJ databases">
        <title>Draft genome sequence of Marssonina coronaria NL1: causal agent of apple blotch.</title>
        <authorList>
            <person name="Cheng Q."/>
        </authorList>
    </citation>
    <scope>NUCLEOTIDE SEQUENCE [LARGE SCALE GENOMIC DNA]</scope>
    <source>
        <strain evidence="2 3">NL1</strain>
    </source>
</reference>
<feature type="compositionally biased region" description="Basic and acidic residues" evidence="1">
    <location>
        <begin position="609"/>
        <end position="619"/>
    </location>
</feature>